<dbReference type="InterPro" id="IPR000794">
    <property type="entry name" value="Beta-ketoacyl_synthase"/>
</dbReference>
<dbReference type="Pfam" id="PF02801">
    <property type="entry name" value="Ketoacyl-synt_C"/>
    <property type="match status" value="1"/>
</dbReference>
<dbReference type="CDD" id="cd00834">
    <property type="entry name" value="KAS_I_II"/>
    <property type="match status" value="1"/>
</dbReference>
<dbReference type="Proteomes" id="UP000250462">
    <property type="component" value="Unassembled WGS sequence"/>
</dbReference>
<proteinExistence type="inferred from homology"/>
<evidence type="ECO:0000256" key="2">
    <source>
        <dbReference type="ARBA" id="ARBA00022679"/>
    </source>
</evidence>
<dbReference type="InterPro" id="IPR020841">
    <property type="entry name" value="PKS_Beta-ketoAc_synthase_dom"/>
</dbReference>
<dbReference type="SUPFAM" id="SSF53901">
    <property type="entry name" value="Thiolase-like"/>
    <property type="match status" value="2"/>
</dbReference>
<dbReference type="EMBL" id="QMIG01000028">
    <property type="protein sequence ID" value="RAW10249.1"/>
    <property type="molecule type" value="Genomic_DNA"/>
</dbReference>
<dbReference type="Pfam" id="PF00109">
    <property type="entry name" value="ketoacyl-synt"/>
    <property type="match status" value="1"/>
</dbReference>
<accession>A0A329QEW9</accession>
<keyword evidence="2 3" id="KW-0808">Transferase</keyword>
<sequence>MSGEDDFPDGSGVAITGLGVQCAIGNDIDEFTDALRRGASGISYEPSGSPEDELPAALGVRGRIRRAPAAVLERLTEVDADVLDRLRRLVRRASRSKQYSLLAAVEAWSQAGIQAGHDGSEVGVLVAGSNHGHQLSFEMSQKYQKSPSFVRPSYAHEFWDTDVLGAASEMLGIVGEGSSVGGASAAGNVGLVKAFQLIRSGAADACLVIAPITELSIVEMMAMWNLGALGGKSRQEPAEELSRPFDRQHEGFIYGEGAAALVLESYHHAATRGARALARVRGGVITLDGNHLTTPSVDGEVRVMNRALRSAGISAAQVDYVNAHATSTPLGDQAEAEGLGRVFGEYGDQPWVNSTKSMLGHCLGSASALEAVATVQQLRYGFVHPNVNLKEPIVDTLRLAPAHAVDEPLSCAINNGFGFGGINTCVVLGTGDED</sequence>
<dbReference type="RefSeq" id="WP_112260016.1">
    <property type="nucleotide sequence ID" value="NZ_QMIG01000028.1"/>
</dbReference>
<dbReference type="Gene3D" id="3.40.47.10">
    <property type="match status" value="1"/>
</dbReference>
<evidence type="ECO:0000259" key="4">
    <source>
        <dbReference type="PROSITE" id="PS52004"/>
    </source>
</evidence>
<dbReference type="OrthoDB" id="9808669at2"/>
<dbReference type="GO" id="GO:0004315">
    <property type="term" value="F:3-oxoacyl-[acyl-carrier-protein] synthase activity"/>
    <property type="evidence" value="ECO:0007669"/>
    <property type="project" value="TreeGrafter"/>
</dbReference>
<evidence type="ECO:0000313" key="6">
    <source>
        <dbReference type="Proteomes" id="UP000250462"/>
    </source>
</evidence>
<evidence type="ECO:0000256" key="1">
    <source>
        <dbReference type="ARBA" id="ARBA00008467"/>
    </source>
</evidence>
<name>A0A329QEW9_9ACTN</name>
<gene>
    <name evidence="5" type="ORF">DPM12_19405</name>
</gene>
<dbReference type="InterPro" id="IPR014030">
    <property type="entry name" value="Ketoacyl_synth_N"/>
</dbReference>
<reference evidence="5 6" key="1">
    <citation type="submission" date="2018-06" db="EMBL/GenBank/DDBJ databases">
        <title>Phytoactinopolyspora halophila sp. nov., a novel halophilic actinomycete isolated from a saline soil in China.</title>
        <authorList>
            <person name="Tang S.-K."/>
        </authorList>
    </citation>
    <scope>NUCLEOTIDE SEQUENCE [LARGE SCALE GENOMIC DNA]</scope>
    <source>
        <strain evidence="5 6">YIM 96934</strain>
    </source>
</reference>
<feature type="domain" description="Ketosynthase family 3 (KS3)" evidence="4">
    <location>
        <begin position="10"/>
        <end position="430"/>
    </location>
</feature>
<keyword evidence="6" id="KW-1185">Reference proteome</keyword>
<dbReference type="InterPro" id="IPR016039">
    <property type="entry name" value="Thiolase-like"/>
</dbReference>
<dbReference type="PROSITE" id="PS52004">
    <property type="entry name" value="KS3_2"/>
    <property type="match status" value="1"/>
</dbReference>
<dbReference type="AlphaFoldDB" id="A0A329QEW9"/>
<protein>
    <submittedName>
        <fullName evidence="5">Beta-ketoacyl-ACP synthase</fullName>
    </submittedName>
</protein>
<dbReference type="GO" id="GO:0005829">
    <property type="term" value="C:cytosol"/>
    <property type="evidence" value="ECO:0007669"/>
    <property type="project" value="TreeGrafter"/>
</dbReference>
<dbReference type="SMART" id="SM00825">
    <property type="entry name" value="PKS_KS"/>
    <property type="match status" value="1"/>
</dbReference>
<comment type="similarity">
    <text evidence="1 3">Belongs to the thiolase-like superfamily. Beta-ketoacyl-ACP synthases family.</text>
</comment>
<dbReference type="InterPro" id="IPR014031">
    <property type="entry name" value="Ketoacyl_synth_C"/>
</dbReference>
<evidence type="ECO:0000313" key="5">
    <source>
        <dbReference type="EMBL" id="RAW10249.1"/>
    </source>
</evidence>
<dbReference type="GO" id="GO:0006633">
    <property type="term" value="P:fatty acid biosynthetic process"/>
    <property type="evidence" value="ECO:0007669"/>
    <property type="project" value="TreeGrafter"/>
</dbReference>
<organism evidence="5 6">
    <name type="scientific">Phytoactinopolyspora halophila</name>
    <dbReference type="NCBI Taxonomy" id="1981511"/>
    <lineage>
        <taxon>Bacteria</taxon>
        <taxon>Bacillati</taxon>
        <taxon>Actinomycetota</taxon>
        <taxon>Actinomycetes</taxon>
        <taxon>Jiangellales</taxon>
        <taxon>Jiangellaceae</taxon>
        <taxon>Phytoactinopolyspora</taxon>
    </lineage>
</organism>
<evidence type="ECO:0000256" key="3">
    <source>
        <dbReference type="RuleBase" id="RU003694"/>
    </source>
</evidence>
<dbReference type="PANTHER" id="PTHR11712:SF336">
    <property type="entry name" value="3-OXOACYL-[ACYL-CARRIER-PROTEIN] SYNTHASE, MITOCHONDRIAL"/>
    <property type="match status" value="1"/>
</dbReference>
<comment type="caution">
    <text evidence="5">The sequence shown here is derived from an EMBL/GenBank/DDBJ whole genome shotgun (WGS) entry which is preliminary data.</text>
</comment>
<dbReference type="PANTHER" id="PTHR11712">
    <property type="entry name" value="POLYKETIDE SYNTHASE-RELATED"/>
    <property type="match status" value="1"/>
</dbReference>